<sequence length="300" mass="32010">MSIDPSLARTLRIVAEEGTLEAAARRQHMTPSAVSQRVKQLERSVGQRLLVRAKPVRLTAPGEVVVRLARAQALIEEEALAELGLDAQGEHPRIGIAVSSDSLATWFVPALAAFIREHDAQLELQREDQDVTARLLTSGAALAAVTSAPVAPPGYRSLPLGSLVYRAVAAPVWIRRWAGADGGAAVTPEVLARAPRIDYDGSDDLQAGWLRARGVDPALAPRHLVPSTHELADAVVEGLGWAMLLTMQAEPLLTSGDLVDLGGQPVTTPLFWQVAKAPSALLEALTEAVLRTAREELAQD</sequence>
<evidence type="ECO:0000313" key="8">
    <source>
        <dbReference type="Proteomes" id="UP001597280"/>
    </source>
</evidence>
<evidence type="ECO:0000256" key="1">
    <source>
        <dbReference type="ARBA" id="ARBA00009437"/>
    </source>
</evidence>
<dbReference type="SUPFAM" id="SSF53850">
    <property type="entry name" value="Periplasmic binding protein-like II"/>
    <property type="match status" value="1"/>
</dbReference>
<dbReference type="Proteomes" id="UP001597280">
    <property type="component" value="Unassembled WGS sequence"/>
</dbReference>
<dbReference type="PROSITE" id="PS50931">
    <property type="entry name" value="HTH_LYSR"/>
    <property type="match status" value="1"/>
</dbReference>
<gene>
    <name evidence="7" type="ORF">ACFSDA_03435</name>
</gene>
<feature type="domain" description="HTH lysR-type" evidence="6">
    <location>
        <begin position="3"/>
        <end position="59"/>
    </location>
</feature>
<dbReference type="RefSeq" id="WP_343903557.1">
    <property type="nucleotide sequence ID" value="NZ_BAAAIS010000002.1"/>
</dbReference>
<evidence type="ECO:0000259" key="6">
    <source>
        <dbReference type="PROSITE" id="PS50931"/>
    </source>
</evidence>
<dbReference type="PANTHER" id="PTHR30579:SF2">
    <property type="entry name" value="HTH-TYPE TRANSCRIPTIONAL REGULATOR ARGP"/>
    <property type="match status" value="1"/>
</dbReference>
<organism evidence="7 8">
    <name type="scientific">Brachybacterium rhamnosum</name>
    <dbReference type="NCBI Taxonomy" id="173361"/>
    <lineage>
        <taxon>Bacteria</taxon>
        <taxon>Bacillati</taxon>
        <taxon>Actinomycetota</taxon>
        <taxon>Actinomycetes</taxon>
        <taxon>Micrococcales</taxon>
        <taxon>Dermabacteraceae</taxon>
        <taxon>Brachybacterium</taxon>
    </lineage>
</organism>
<dbReference type="Pfam" id="PF00126">
    <property type="entry name" value="HTH_1"/>
    <property type="match status" value="1"/>
</dbReference>
<proteinExistence type="inferred from homology"/>
<keyword evidence="5" id="KW-0804">Transcription</keyword>
<dbReference type="Gene3D" id="1.10.10.10">
    <property type="entry name" value="Winged helix-like DNA-binding domain superfamily/Winged helix DNA-binding domain"/>
    <property type="match status" value="1"/>
</dbReference>
<dbReference type="InterPro" id="IPR050176">
    <property type="entry name" value="LTTR"/>
</dbReference>
<evidence type="ECO:0000313" key="7">
    <source>
        <dbReference type="EMBL" id="MFD1834120.1"/>
    </source>
</evidence>
<comment type="similarity">
    <text evidence="1">Belongs to the LysR transcriptional regulatory family.</text>
</comment>
<comment type="caution">
    <text evidence="7">The sequence shown here is derived from an EMBL/GenBank/DDBJ whole genome shotgun (WGS) entry which is preliminary data.</text>
</comment>
<dbReference type="InterPro" id="IPR005119">
    <property type="entry name" value="LysR_subst-bd"/>
</dbReference>
<accession>A0ABW4PVH8</accession>
<dbReference type="GO" id="GO:0003677">
    <property type="term" value="F:DNA binding"/>
    <property type="evidence" value="ECO:0007669"/>
    <property type="project" value="UniProtKB-KW"/>
</dbReference>
<protein>
    <submittedName>
        <fullName evidence="7">ArgP/LysG family DNA-binding transcriptional regulator</fullName>
    </submittedName>
</protein>
<dbReference type="EMBL" id="JBHUFL010000002">
    <property type="protein sequence ID" value="MFD1834120.1"/>
    <property type="molecule type" value="Genomic_DNA"/>
</dbReference>
<name>A0ABW4PVH8_9MICO</name>
<dbReference type="PANTHER" id="PTHR30579">
    <property type="entry name" value="TRANSCRIPTIONAL REGULATOR"/>
    <property type="match status" value="1"/>
</dbReference>
<dbReference type="Gene3D" id="3.40.190.290">
    <property type="match status" value="1"/>
</dbReference>
<dbReference type="Pfam" id="PF03466">
    <property type="entry name" value="LysR_substrate"/>
    <property type="match status" value="1"/>
</dbReference>
<dbReference type="InterPro" id="IPR036388">
    <property type="entry name" value="WH-like_DNA-bd_sf"/>
</dbReference>
<dbReference type="NCBIfam" id="NF002964">
    <property type="entry name" value="PRK03635.1"/>
    <property type="match status" value="1"/>
</dbReference>
<evidence type="ECO:0000256" key="3">
    <source>
        <dbReference type="ARBA" id="ARBA00023125"/>
    </source>
</evidence>
<dbReference type="InterPro" id="IPR036390">
    <property type="entry name" value="WH_DNA-bd_sf"/>
</dbReference>
<evidence type="ECO:0000256" key="4">
    <source>
        <dbReference type="ARBA" id="ARBA00023159"/>
    </source>
</evidence>
<keyword evidence="3 7" id="KW-0238">DNA-binding</keyword>
<keyword evidence="2" id="KW-0805">Transcription regulation</keyword>
<evidence type="ECO:0000256" key="5">
    <source>
        <dbReference type="ARBA" id="ARBA00023163"/>
    </source>
</evidence>
<dbReference type="NCBIfam" id="TIGR03298">
    <property type="entry name" value="argP"/>
    <property type="match status" value="1"/>
</dbReference>
<dbReference type="InterPro" id="IPR000847">
    <property type="entry name" value="LysR_HTH_N"/>
</dbReference>
<keyword evidence="4" id="KW-0010">Activator</keyword>
<dbReference type="InterPro" id="IPR017685">
    <property type="entry name" value="ArgP"/>
</dbReference>
<keyword evidence="8" id="KW-1185">Reference proteome</keyword>
<dbReference type="SUPFAM" id="SSF46785">
    <property type="entry name" value="Winged helix' DNA-binding domain"/>
    <property type="match status" value="1"/>
</dbReference>
<evidence type="ECO:0000256" key="2">
    <source>
        <dbReference type="ARBA" id="ARBA00023015"/>
    </source>
</evidence>
<reference evidence="8" key="1">
    <citation type="journal article" date="2019" name="Int. J. Syst. Evol. Microbiol.">
        <title>The Global Catalogue of Microorganisms (GCM) 10K type strain sequencing project: providing services to taxonomists for standard genome sequencing and annotation.</title>
        <authorList>
            <consortium name="The Broad Institute Genomics Platform"/>
            <consortium name="The Broad Institute Genome Sequencing Center for Infectious Disease"/>
            <person name="Wu L."/>
            <person name="Ma J."/>
        </authorList>
    </citation>
    <scope>NUCLEOTIDE SEQUENCE [LARGE SCALE GENOMIC DNA]</scope>
    <source>
        <strain evidence="8">JCM 11650</strain>
    </source>
</reference>